<protein>
    <submittedName>
        <fullName evidence="8">PTS glucose transporter subunit IIA</fullName>
    </submittedName>
</protein>
<dbReference type="GO" id="GO:0016301">
    <property type="term" value="F:kinase activity"/>
    <property type="evidence" value="ECO:0007669"/>
    <property type="project" value="UniProtKB-KW"/>
</dbReference>
<dbReference type="EMBL" id="SRYE01000001">
    <property type="protein sequence ID" value="TGY63398.1"/>
    <property type="molecule type" value="Genomic_DNA"/>
</dbReference>
<dbReference type="InterPro" id="IPR050890">
    <property type="entry name" value="PTS_EIIA_component"/>
</dbReference>
<keyword evidence="4" id="KW-0808">Transferase</keyword>
<keyword evidence="9" id="KW-1185">Reference proteome</keyword>
<evidence type="ECO:0000256" key="4">
    <source>
        <dbReference type="ARBA" id="ARBA00022679"/>
    </source>
</evidence>
<dbReference type="InterPro" id="IPR011055">
    <property type="entry name" value="Dup_hybrid_motif"/>
</dbReference>
<evidence type="ECO:0000256" key="5">
    <source>
        <dbReference type="ARBA" id="ARBA00022683"/>
    </source>
</evidence>
<dbReference type="Gene3D" id="2.70.70.10">
    <property type="entry name" value="Glucose Permease (Domain IIA)"/>
    <property type="match status" value="1"/>
</dbReference>
<evidence type="ECO:0000256" key="2">
    <source>
        <dbReference type="ARBA" id="ARBA00022448"/>
    </source>
</evidence>
<dbReference type="GO" id="GO:0005737">
    <property type="term" value="C:cytoplasm"/>
    <property type="evidence" value="ECO:0007669"/>
    <property type="project" value="UniProtKB-SubCell"/>
</dbReference>
<evidence type="ECO:0000256" key="6">
    <source>
        <dbReference type="ARBA" id="ARBA00022777"/>
    </source>
</evidence>
<organism evidence="8 9">
    <name type="scientific">Muricaecibacterium torontonense</name>
    <dbReference type="NCBI Taxonomy" id="3032871"/>
    <lineage>
        <taxon>Bacteria</taxon>
        <taxon>Bacillati</taxon>
        <taxon>Actinomycetota</taxon>
        <taxon>Coriobacteriia</taxon>
        <taxon>Coriobacteriales</taxon>
        <taxon>Atopobiaceae</taxon>
        <taxon>Muricaecibacterium</taxon>
    </lineage>
</organism>
<evidence type="ECO:0000256" key="3">
    <source>
        <dbReference type="ARBA" id="ARBA00022597"/>
    </source>
</evidence>
<dbReference type="OrthoDB" id="9797715at2"/>
<dbReference type="GO" id="GO:0009401">
    <property type="term" value="P:phosphoenolpyruvate-dependent sugar phosphotransferase system"/>
    <property type="evidence" value="ECO:0007669"/>
    <property type="project" value="UniProtKB-KW"/>
</dbReference>
<proteinExistence type="predicted"/>
<dbReference type="PROSITE" id="PS51093">
    <property type="entry name" value="PTS_EIIA_TYPE_1"/>
    <property type="match status" value="1"/>
</dbReference>
<keyword evidence="6" id="KW-0418">Kinase</keyword>
<sequence>MVYSAPASSHSPLVLIAPAAGQLIDLAQVPDPVFAQGLLGPGCGLYPSQDTLAAPCNGVILKAMDHALLIAAENGVQLLMHAGIDTVALGGKGCRALVDSGAPVKAGQPMLAMDRAFLASQNICDCLILTASDAPDPLALEFLCAPDSLVQAGQPLLTLQI</sequence>
<accession>A0A4S2F367</accession>
<evidence type="ECO:0000313" key="9">
    <source>
        <dbReference type="Proteomes" id="UP000310263"/>
    </source>
</evidence>
<comment type="subcellular location">
    <subcellularLocation>
        <location evidence="1">Cytoplasm</location>
    </subcellularLocation>
</comment>
<comment type="caution">
    <text evidence="8">The sequence shown here is derived from an EMBL/GenBank/DDBJ whole genome shotgun (WGS) entry which is preliminary data.</text>
</comment>
<dbReference type="SUPFAM" id="SSF51261">
    <property type="entry name" value="Duplicated hybrid motif"/>
    <property type="match status" value="1"/>
</dbReference>
<dbReference type="PANTHER" id="PTHR45008">
    <property type="entry name" value="PTS SYSTEM GLUCOSE-SPECIFIC EIIA COMPONENT"/>
    <property type="match status" value="1"/>
</dbReference>
<keyword evidence="5" id="KW-0598">Phosphotransferase system</keyword>
<evidence type="ECO:0000256" key="1">
    <source>
        <dbReference type="ARBA" id="ARBA00004496"/>
    </source>
</evidence>
<dbReference type="RefSeq" id="WP_136012025.1">
    <property type="nucleotide sequence ID" value="NZ_SRYE01000001.1"/>
</dbReference>
<dbReference type="AlphaFoldDB" id="A0A4S2F367"/>
<gene>
    <name evidence="8" type="ORF">E5334_02560</name>
</gene>
<dbReference type="PANTHER" id="PTHR45008:SF1">
    <property type="entry name" value="PTS SYSTEM GLUCOSE-SPECIFIC EIIA COMPONENT"/>
    <property type="match status" value="1"/>
</dbReference>
<reference evidence="8 9" key="1">
    <citation type="submission" date="2019-04" db="EMBL/GenBank/DDBJ databases">
        <title>Microbes associate with the intestines of laboratory mice.</title>
        <authorList>
            <person name="Navarre W."/>
            <person name="Wong E."/>
            <person name="Huang K."/>
            <person name="Tropini C."/>
            <person name="Ng K."/>
            <person name="Yu B."/>
        </authorList>
    </citation>
    <scope>NUCLEOTIDE SEQUENCE [LARGE SCALE GENOMIC DNA]</scope>
    <source>
        <strain evidence="8 9">NM07_P-09</strain>
    </source>
</reference>
<dbReference type="InterPro" id="IPR001127">
    <property type="entry name" value="PTS_EIIA_1_perm"/>
</dbReference>
<dbReference type="Proteomes" id="UP000310263">
    <property type="component" value="Unassembled WGS sequence"/>
</dbReference>
<keyword evidence="3 8" id="KW-0762">Sugar transport</keyword>
<evidence type="ECO:0000313" key="8">
    <source>
        <dbReference type="EMBL" id="TGY63398.1"/>
    </source>
</evidence>
<name>A0A4S2F367_9ACTN</name>
<dbReference type="Pfam" id="PF00358">
    <property type="entry name" value="PTS_EIIA_1"/>
    <property type="match status" value="1"/>
</dbReference>
<keyword evidence="2" id="KW-0813">Transport</keyword>
<evidence type="ECO:0000259" key="7">
    <source>
        <dbReference type="PROSITE" id="PS51093"/>
    </source>
</evidence>
<feature type="domain" description="PTS EIIA type-1" evidence="7">
    <location>
        <begin position="31"/>
        <end position="133"/>
    </location>
</feature>